<gene>
    <name evidence="2" type="ORF">FMEXI_7554</name>
</gene>
<keyword evidence="2" id="KW-0808">Transferase</keyword>
<dbReference type="Proteomes" id="UP000522262">
    <property type="component" value="Unassembled WGS sequence"/>
</dbReference>
<comment type="caution">
    <text evidence="2">The sequence shown here is derived from an EMBL/GenBank/DDBJ whole genome shotgun (WGS) entry which is preliminary data.</text>
</comment>
<proteinExistence type="predicted"/>
<accession>A0A8H5ISM7</accession>
<dbReference type="GO" id="GO:0016746">
    <property type="term" value="F:acyltransferase activity"/>
    <property type="evidence" value="ECO:0007669"/>
    <property type="project" value="UniProtKB-KW"/>
</dbReference>
<keyword evidence="3" id="KW-1185">Reference proteome</keyword>
<protein>
    <submittedName>
        <fullName evidence="2">Lysine n-acyltransferase</fullName>
    </submittedName>
</protein>
<evidence type="ECO:0000313" key="2">
    <source>
        <dbReference type="EMBL" id="KAF5542219.1"/>
    </source>
</evidence>
<dbReference type="EMBL" id="JAAOAM010000168">
    <property type="protein sequence ID" value="KAF5542219.1"/>
    <property type="molecule type" value="Genomic_DNA"/>
</dbReference>
<evidence type="ECO:0000313" key="3">
    <source>
        <dbReference type="Proteomes" id="UP000522262"/>
    </source>
</evidence>
<feature type="non-terminal residue" evidence="2">
    <location>
        <position position="65"/>
    </location>
</feature>
<name>A0A8H5ISM7_9HYPO</name>
<organism evidence="2 3">
    <name type="scientific">Fusarium mexicanum</name>
    <dbReference type="NCBI Taxonomy" id="751941"/>
    <lineage>
        <taxon>Eukaryota</taxon>
        <taxon>Fungi</taxon>
        <taxon>Dikarya</taxon>
        <taxon>Ascomycota</taxon>
        <taxon>Pezizomycotina</taxon>
        <taxon>Sordariomycetes</taxon>
        <taxon>Hypocreomycetidae</taxon>
        <taxon>Hypocreales</taxon>
        <taxon>Nectriaceae</taxon>
        <taxon>Fusarium</taxon>
        <taxon>Fusarium fujikuroi species complex</taxon>
    </lineage>
</organism>
<feature type="compositionally biased region" description="Acidic residues" evidence="1">
    <location>
        <begin position="48"/>
        <end position="58"/>
    </location>
</feature>
<evidence type="ECO:0000256" key="1">
    <source>
        <dbReference type="SAM" id="MobiDB-lite"/>
    </source>
</evidence>
<keyword evidence="2" id="KW-0012">Acyltransferase</keyword>
<reference evidence="2 3" key="1">
    <citation type="submission" date="2020-05" db="EMBL/GenBank/DDBJ databases">
        <title>Identification and distribution of gene clusters putatively required for synthesis of sphingolipid metabolism inhibitors in phylogenetically diverse species of the filamentous fungus Fusarium.</title>
        <authorList>
            <person name="Kim H.-S."/>
            <person name="Busman M."/>
            <person name="Brown D.W."/>
            <person name="Divon H."/>
            <person name="Uhlig S."/>
            <person name="Proctor R.H."/>
        </authorList>
    </citation>
    <scope>NUCLEOTIDE SEQUENCE [LARGE SCALE GENOMIC DNA]</scope>
    <source>
        <strain evidence="2 3">NRRL 53147</strain>
    </source>
</reference>
<feature type="region of interest" description="Disordered" evidence="1">
    <location>
        <begin position="46"/>
        <end position="65"/>
    </location>
</feature>
<sequence length="65" mass="7169">MAPQVIRLPDGQTFTVTPVFAGLGFKSHELNTHHNAFPVGWTVVLNTESDDGSDDDTDKQDVENR</sequence>
<dbReference type="AlphaFoldDB" id="A0A8H5ISM7"/>